<feature type="non-terminal residue" evidence="3">
    <location>
        <position position="192"/>
    </location>
</feature>
<dbReference type="GO" id="GO:0032968">
    <property type="term" value="P:positive regulation of transcription elongation by RNA polymerase II"/>
    <property type="evidence" value="ECO:0007669"/>
    <property type="project" value="TreeGrafter"/>
</dbReference>
<evidence type="ECO:0000259" key="2">
    <source>
        <dbReference type="Pfam" id="PF10390"/>
    </source>
</evidence>
<gene>
    <name evidence="3" type="ORF">CCAP1982_LOCUS1964</name>
</gene>
<dbReference type="OrthoDB" id="8046085at2759"/>
<dbReference type="Gene3D" id="1.10.10.2670">
    <property type="entry name" value="E3 ubiquitin-protein ligase"/>
    <property type="match status" value="2"/>
</dbReference>
<dbReference type="GO" id="GO:0006368">
    <property type="term" value="P:transcription elongation by RNA polymerase II"/>
    <property type="evidence" value="ECO:0007669"/>
    <property type="project" value="InterPro"/>
</dbReference>
<dbReference type="Pfam" id="PF10390">
    <property type="entry name" value="ELL"/>
    <property type="match status" value="2"/>
</dbReference>
<comment type="caution">
    <text evidence="3">The sequence shown here is derived from an EMBL/GenBank/DDBJ whole genome shotgun (WGS) entry which is preliminary data.</text>
</comment>
<dbReference type="GO" id="GO:0000987">
    <property type="term" value="F:cis-regulatory region sequence-specific DNA binding"/>
    <property type="evidence" value="ECO:0007669"/>
    <property type="project" value="TreeGrafter"/>
</dbReference>
<protein>
    <submittedName>
        <fullName evidence="3">(Mediterranean fruit fly) hypothetical protein</fullName>
    </submittedName>
</protein>
<accession>A0A811U473</accession>
<keyword evidence="4" id="KW-1185">Reference proteome</keyword>
<dbReference type="AlphaFoldDB" id="A0A811U473"/>
<dbReference type="PANTHER" id="PTHR23288:SF17">
    <property type="entry name" value="RNA POLYMERASE II ELONGATION FACTOR ELL"/>
    <property type="match status" value="1"/>
</dbReference>
<dbReference type="InterPro" id="IPR042065">
    <property type="entry name" value="E3_ELL-like"/>
</dbReference>
<evidence type="ECO:0000313" key="4">
    <source>
        <dbReference type="Proteomes" id="UP000606786"/>
    </source>
</evidence>
<feature type="domain" description="RNA polymerase II elongation factor ELL N-terminal" evidence="2">
    <location>
        <begin position="52"/>
        <end position="85"/>
    </location>
</feature>
<dbReference type="EMBL" id="CAJHJT010000001">
    <property type="protein sequence ID" value="CAD6993138.1"/>
    <property type="molecule type" value="Genomic_DNA"/>
</dbReference>
<evidence type="ECO:0000256" key="1">
    <source>
        <dbReference type="SAM" id="MobiDB-lite"/>
    </source>
</evidence>
<sequence>MVKAGNTALRPVIVEKLSEEARSEIREKLIHLLATKPFGLAELFARLKTDGNVYNLRRNVWYDVKDDWPHYTESEREQMKRRKQQILNPTQISKENAISTDQTRASLTSSIKLNTSQCLPVKRKPEFEKTHYEPTETKYNFSFLGCCNTTNLINNEDYYHPSASSGAAGLPELSENENYYDPKKPKQRISHI</sequence>
<dbReference type="GO" id="GO:0008023">
    <property type="term" value="C:transcription elongation factor complex"/>
    <property type="evidence" value="ECO:0007669"/>
    <property type="project" value="InterPro"/>
</dbReference>
<organism evidence="3 4">
    <name type="scientific">Ceratitis capitata</name>
    <name type="common">Mediterranean fruit fly</name>
    <name type="synonym">Tephritis capitata</name>
    <dbReference type="NCBI Taxonomy" id="7213"/>
    <lineage>
        <taxon>Eukaryota</taxon>
        <taxon>Metazoa</taxon>
        <taxon>Ecdysozoa</taxon>
        <taxon>Arthropoda</taxon>
        <taxon>Hexapoda</taxon>
        <taxon>Insecta</taxon>
        <taxon>Pterygota</taxon>
        <taxon>Neoptera</taxon>
        <taxon>Endopterygota</taxon>
        <taxon>Diptera</taxon>
        <taxon>Brachycera</taxon>
        <taxon>Muscomorpha</taxon>
        <taxon>Tephritoidea</taxon>
        <taxon>Tephritidae</taxon>
        <taxon>Ceratitis</taxon>
        <taxon>Ceratitis</taxon>
    </lineage>
</organism>
<evidence type="ECO:0000313" key="3">
    <source>
        <dbReference type="EMBL" id="CAD6993138.1"/>
    </source>
</evidence>
<name>A0A811U473_CERCA</name>
<dbReference type="InterPro" id="IPR031176">
    <property type="entry name" value="ELL/occludin"/>
</dbReference>
<feature type="region of interest" description="Disordered" evidence="1">
    <location>
        <begin position="163"/>
        <end position="192"/>
    </location>
</feature>
<dbReference type="InterPro" id="IPR019464">
    <property type="entry name" value="ELL_N"/>
</dbReference>
<reference evidence="3" key="1">
    <citation type="submission" date="2020-11" db="EMBL/GenBank/DDBJ databases">
        <authorList>
            <person name="Whitehead M."/>
        </authorList>
    </citation>
    <scope>NUCLEOTIDE SEQUENCE</scope>
    <source>
        <strain evidence="3">EGII</strain>
    </source>
</reference>
<dbReference type="Proteomes" id="UP000606786">
    <property type="component" value="Unassembled WGS sequence"/>
</dbReference>
<feature type="domain" description="RNA polymerase II elongation factor ELL N-terminal" evidence="2">
    <location>
        <begin position="16"/>
        <end position="51"/>
    </location>
</feature>
<dbReference type="InterPro" id="IPR036390">
    <property type="entry name" value="WH_DNA-bd_sf"/>
</dbReference>
<dbReference type="SUPFAM" id="SSF46785">
    <property type="entry name" value="Winged helix' DNA-binding domain"/>
    <property type="match status" value="1"/>
</dbReference>
<dbReference type="GO" id="GO:0042795">
    <property type="term" value="P:snRNA transcription by RNA polymerase II"/>
    <property type="evidence" value="ECO:0007669"/>
    <property type="project" value="TreeGrafter"/>
</dbReference>
<dbReference type="PANTHER" id="PTHR23288">
    <property type="entry name" value="OCCLUDIN AND RNA POLYMERASE II ELONGATION FACTOR ELL"/>
    <property type="match status" value="1"/>
</dbReference>
<proteinExistence type="predicted"/>